<organism evidence="2 3">
    <name type="scientific">Cucurbita argyrosperma subsp. sororia</name>
    <dbReference type="NCBI Taxonomy" id="37648"/>
    <lineage>
        <taxon>Eukaryota</taxon>
        <taxon>Viridiplantae</taxon>
        <taxon>Streptophyta</taxon>
        <taxon>Embryophyta</taxon>
        <taxon>Tracheophyta</taxon>
        <taxon>Spermatophyta</taxon>
        <taxon>Magnoliopsida</taxon>
        <taxon>eudicotyledons</taxon>
        <taxon>Gunneridae</taxon>
        <taxon>Pentapetalae</taxon>
        <taxon>rosids</taxon>
        <taxon>fabids</taxon>
        <taxon>Cucurbitales</taxon>
        <taxon>Cucurbitaceae</taxon>
        <taxon>Cucurbiteae</taxon>
        <taxon>Cucurbita</taxon>
    </lineage>
</organism>
<proteinExistence type="predicted"/>
<comment type="caution">
    <text evidence="2">The sequence shown here is derived from an EMBL/GenBank/DDBJ whole genome shotgun (WGS) entry which is preliminary data.</text>
</comment>
<dbReference type="EMBL" id="JAGKQH010000004">
    <property type="protein sequence ID" value="KAG6601844.1"/>
    <property type="molecule type" value="Genomic_DNA"/>
</dbReference>
<name>A0AAV6NUR4_9ROSI</name>
<gene>
    <name evidence="2" type="ORF">SDJN03_07077</name>
</gene>
<evidence type="ECO:0000313" key="2">
    <source>
        <dbReference type="EMBL" id="KAG6601844.1"/>
    </source>
</evidence>
<protein>
    <recommendedName>
        <fullName evidence="4">Mediator of RNA polymerase II transcription subunit</fullName>
    </recommendedName>
</protein>
<dbReference type="PANTHER" id="PTHR33782:SF5">
    <property type="entry name" value="MEDIATOR OF RNA POLYMERASE II TRANSCRIPTION SUBUNIT"/>
    <property type="match status" value="1"/>
</dbReference>
<dbReference type="Proteomes" id="UP000685013">
    <property type="component" value="Chromosome 4"/>
</dbReference>
<evidence type="ECO:0000313" key="3">
    <source>
        <dbReference type="Proteomes" id="UP000685013"/>
    </source>
</evidence>
<evidence type="ECO:0000256" key="1">
    <source>
        <dbReference type="SAM" id="MobiDB-lite"/>
    </source>
</evidence>
<dbReference type="AlphaFoldDB" id="A0AAV6NUR4"/>
<feature type="non-terminal residue" evidence="2">
    <location>
        <position position="1"/>
    </location>
</feature>
<feature type="region of interest" description="Disordered" evidence="1">
    <location>
        <begin position="19"/>
        <end position="53"/>
    </location>
</feature>
<accession>A0AAV6NUR4</accession>
<evidence type="ECO:0008006" key="4">
    <source>
        <dbReference type="Google" id="ProtNLM"/>
    </source>
</evidence>
<sequence length="160" mass="17976">MNSINSLLSIPSTHSAPVLFPPISPSADRRRRRRRPPAFTVTASSRPKEQADSNSYYADGKLVDESMIVLRKRIHEIKTAEQTHDPPRDWFDWEKRCYSNYDSNICEALGYLQSHLMNTRPSVALGMLALLTLSVPVSSAVVLHRFIEIAVGLLAGIRLC</sequence>
<keyword evidence="3" id="KW-1185">Reference proteome</keyword>
<reference evidence="2 3" key="1">
    <citation type="journal article" date="2021" name="Hortic Res">
        <title>The domestication of Cucurbita argyrosperma as revealed by the genome of its wild relative.</title>
        <authorList>
            <person name="Barrera-Redondo J."/>
            <person name="Sanchez-de la Vega G."/>
            <person name="Aguirre-Liguori J.A."/>
            <person name="Castellanos-Morales G."/>
            <person name="Gutierrez-Guerrero Y.T."/>
            <person name="Aguirre-Dugua X."/>
            <person name="Aguirre-Planter E."/>
            <person name="Tenaillon M.I."/>
            <person name="Lira-Saade R."/>
            <person name="Eguiarte L.E."/>
        </authorList>
    </citation>
    <scope>NUCLEOTIDE SEQUENCE [LARGE SCALE GENOMIC DNA]</scope>
    <source>
        <strain evidence="2">JBR-2021</strain>
    </source>
</reference>
<dbReference type="PANTHER" id="PTHR33782">
    <property type="entry name" value="OS01G0121600 PROTEIN"/>
    <property type="match status" value="1"/>
</dbReference>